<organism evidence="1 2">
    <name type="scientific">Angustibacter aerolatus</name>
    <dbReference type="NCBI Taxonomy" id="1162965"/>
    <lineage>
        <taxon>Bacteria</taxon>
        <taxon>Bacillati</taxon>
        <taxon>Actinomycetota</taxon>
        <taxon>Actinomycetes</taxon>
        <taxon>Kineosporiales</taxon>
        <taxon>Kineosporiaceae</taxon>
    </lineage>
</organism>
<gene>
    <name evidence="1" type="ORF">GCM10025868_09220</name>
</gene>
<accession>A0ABQ6JD27</accession>
<sequence>MRVWEGNLGIDTVWRLRTETTDGVRSWDAGCLNADAFENALRGVEWRDGHTLEVTTDDGRVLTVPVDARTGRPARRVEVGFC</sequence>
<proteinExistence type="predicted"/>
<protein>
    <submittedName>
        <fullName evidence="1">Uncharacterized protein</fullName>
    </submittedName>
</protein>
<comment type="caution">
    <text evidence="1">The sequence shown here is derived from an EMBL/GenBank/DDBJ whole genome shotgun (WGS) entry which is preliminary data.</text>
</comment>
<reference evidence="2" key="1">
    <citation type="journal article" date="2019" name="Int. J. Syst. Evol. Microbiol.">
        <title>The Global Catalogue of Microorganisms (GCM) 10K type strain sequencing project: providing services to taxonomists for standard genome sequencing and annotation.</title>
        <authorList>
            <consortium name="The Broad Institute Genomics Platform"/>
            <consortium name="The Broad Institute Genome Sequencing Center for Infectious Disease"/>
            <person name="Wu L."/>
            <person name="Ma J."/>
        </authorList>
    </citation>
    <scope>NUCLEOTIDE SEQUENCE [LARGE SCALE GENOMIC DNA]</scope>
    <source>
        <strain evidence="2">NBRC 108730</strain>
    </source>
</reference>
<evidence type="ECO:0000313" key="1">
    <source>
        <dbReference type="EMBL" id="GMA85672.1"/>
    </source>
</evidence>
<dbReference type="EMBL" id="BSUZ01000001">
    <property type="protein sequence ID" value="GMA85672.1"/>
    <property type="molecule type" value="Genomic_DNA"/>
</dbReference>
<dbReference type="Proteomes" id="UP001157017">
    <property type="component" value="Unassembled WGS sequence"/>
</dbReference>
<evidence type="ECO:0000313" key="2">
    <source>
        <dbReference type="Proteomes" id="UP001157017"/>
    </source>
</evidence>
<keyword evidence="2" id="KW-1185">Reference proteome</keyword>
<name>A0ABQ6JD27_9ACTN</name>